<evidence type="ECO:0000313" key="3">
    <source>
        <dbReference type="EnsemblPlants" id="PNT61677"/>
    </source>
</evidence>
<reference evidence="2 3" key="1">
    <citation type="journal article" date="2010" name="Nature">
        <title>Genome sequencing and analysis of the model grass Brachypodium distachyon.</title>
        <authorList>
            <consortium name="International Brachypodium Initiative"/>
        </authorList>
    </citation>
    <scope>NUCLEOTIDE SEQUENCE [LARGE SCALE GENOMIC DNA]</scope>
    <source>
        <strain evidence="2 3">Bd21</strain>
    </source>
</reference>
<name>A0A2K2CI21_BRADI</name>
<keyword evidence="4" id="KW-1185">Reference proteome</keyword>
<evidence type="ECO:0008006" key="5">
    <source>
        <dbReference type="Google" id="ProtNLM"/>
    </source>
</evidence>
<protein>
    <recommendedName>
        <fullName evidence="5">Knottin scorpion toxin-like domain-containing protein</fullName>
    </recommendedName>
</protein>
<dbReference type="EMBL" id="CM000884">
    <property type="protein sequence ID" value="PNT61677.1"/>
    <property type="molecule type" value="Genomic_DNA"/>
</dbReference>
<organism evidence="2">
    <name type="scientific">Brachypodium distachyon</name>
    <name type="common">Purple false brome</name>
    <name type="synonym">Trachynia distachya</name>
    <dbReference type="NCBI Taxonomy" id="15368"/>
    <lineage>
        <taxon>Eukaryota</taxon>
        <taxon>Viridiplantae</taxon>
        <taxon>Streptophyta</taxon>
        <taxon>Embryophyta</taxon>
        <taxon>Tracheophyta</taxon>
        <taxon>Spermatophyta</taxon>
        <taxon>Magnoliopsida</taxon>
        <taxon>Liliopsida</taxon>
        <taxon>Poales</taxon>
        <taxon>Poaceae</taxon>
        <taxon>BOP clade</taxon>
        <taxon>Pooideae</taxon>
        <taxon>Stipodae</taxon>
        <taxon>Brachypodieae</taxon>
        <taxon>Brachypodium</taxon>
    </lineage>
</organism>
<feature type="signal peptide" evidence="1">
    <location>
        <begin position="1"/>
        <end position="24"/>
    </location>
</feature>
<dbReference type="GO" id="GO:0006952">
    <property type="term" value="P:defense response"/>
    <property type="evidence" value="ECO:0000318"/>
    <property type="project" value="GO_Central"/>
</dbReference>
<dbReference type="SUPFAM" id="SSF57095">
    <property type="entry name" value="Scorpion toxin-like"/>
    <property type="match status" value="1"/>
</dbReference>
<dbReference type="AlphaFoldDB" id="A0A2K2CI21"/>
<dbReference type="EnsemblPlants" id="PNT61677">
    <property type="protein sequence ID" value="PNT61677"/>
    <property type="gene ID" value="BRADI_5g18571v3"/>
</dbReference>
<evidence type="ECO:0000313" key="2">
    <source>
        <dbReference type="EMBL" id="PNT61677.1"/>
    </source>
</evidence>
<dbReference type="Gramene" id="PNT61677">
    <property type="protein sequence ID" value="PNT61677"/>
    <property type="gene ID" value="BRADI_5g18571v3"/>
</dbReference>
<gene>
    <name evidence="2" type="ORF">BRADI_5g18571v3</name>
</gene>
<proteinExistence type="predicted"/>
<keyword evidence="1" id="KW-0732">Signal</keyword>
<dbReference type="InterPro" id="IPR036574">
    <property type="entry name" value="Scorpion_toxin-like_sf"/>
</dbReference>
<accession>A0A2K2CI21</accession>
<evidence type="ECO:0000256" key="1">
    <source>
        <dbReference type="SAM" id="SignalP"/>
    </source>
</evidence>
<dbReference type="InParanoid" id="A0A2K2CI21"/>
<reference evidence="2" key="2">
    <citation type="submission" date="2017-06" db="EMBL/GenBank/DDBJ databases">
        <title>WGS assembly of Brachypodium distachyon.</title>
        <authorList>
            <consortium name="The International Brachypodium Initiative"/>
            <person name="Lucas S."/>
            <person name="Harmon-Smith M."/>
            <person name="Lail K."/>
            <person name="Tice H."/>
            <person name="Grimwood J."/>
            <person name="Bruce D."/>
            <person name="Barry K."/>
            <person name="Shu S."/>
            <person name="Lindquist E."/>
            <person name="Wang M."/>
            <person name="Pitluck S."/>
            <person name="Vogel J.P."/>
            <person name="Garvin D.F."/>
            <person name="Mockler T.C."/>
            <person name="Schmutz J."/>
            <person name="Rokhsar D."/>
            <person name="Bevan M.W."/>
        </authorList>
    </citation>
    <scope>NUCLEOTIDE SEQUENCE</scope>
    <source>
        <strain evidence="2">Bd21</strain>
    </source>
</reference>
<evidence type="ECO:0000313" key="4">
    <source>
        <dbReference type="Proteomes" id="UP000008810"/>
    </source>
</evidence>
<sequence>MASKMTAAILVSVLLLALLTSSDAKFCNSQPAKDPRCDDPRIGSESCVKRCESKGREGGLCAPKTNICYCIDCPPGARLEHRSLRIHGA</sequence>
<reference evidence="3" key="3">
    <citation type="submission" date="2018-08" db="UniProtKB">
        <authorList>
            <consortium name="EnsemblPlants"/>
        </authorList>
    </citation>
    <scope>IDENTIFICATION</scope>
    <source>
        <strain evidence="3">cv. Bd21</strain>
    </source>
</reference>
<dbReference type="Proteomes" id="UP000008810">
    <property type="component" value="Chromosome 5"/>
</dbReference>
<feature type="chain" id="PRO_5036043195" description="Knottin scorpion toxin-like domain-containing protein" evidence="1">
    <location>
        <begin position="25"/>
        <end position="89"/>
    </location>
</feature>